<dbReference type="STRING" id="84531.LA76x_4739"/>
<dbReference type="KEGG" id="lab:LA76x_4739"/>
<dbReference type="InterPro" id="IPR058532">
    <property type="entry name" value="YjbR/MT2646/Rv2570-like"/>
</dbReference>
<dbReference type="InterPro" id="IPR038056">
    <property type="entry name" value="YjbR-like_sf"/>
</dbReference>
<sequence>MADHPEVSAEIVLRLSSICLGLPEAHEERAWVGTRWMIGKKNFAHVLTIATGWPPAYAQAAGSDGPATVLTFRLPLPRADAPRFKRAPFFRPVWFPNIVGMTIDGHTDWDEVADLLTESYCVLAPKKLAALVDRSTD</sequence>
<evidence type="ECO:0008006" key="3">
    <source>
        <dbReference type="Google" id="ProtNLM"/>
    </source>
</evidence>
<dbReference type="Pfam" id="PF04237">
    <property type="entry name" value="YjbR"/>
    <property type="match status" value="1"/>
</dbReference>
<dbReference type="RefSeq" id="WP_057919452.1">
    <property type="nucleotide sequence ID" value="NZ_CP011129.1"/>
</dbReference>
<dbReference type="AlphaFoldDB" id="A0A0S2FH29"/>
<dbReference type="Proteomes" id="UP000060787">
    <property type="component" value="Chromosome"/>
</dbReference>
<name>A0A0S2FH29_LYSAN</name>
<organism evidence="1 2">
    <name type="scientific">Lysobacter antibioticus</name>
    <dbReference type="NCBI Taxonomy" id="84531"/>
    <lineage>
        <taxon>Bacteria</taxon>
        <taxon>Pseudomonadati</taxon>
        <taxon>Pseudomonadota</taxon>
        <taxon>Gammaproteobacteria</taxon>
        <taxon>Lysobacterales</taxon>
        <taxon>Lysobacteraceae</taxon>
        <taxon>Lysobacter</taxon>
    </lineage>
</organism>
<keyword evidence="2" id="KW-1185">Reference proteome</keyword>
<gene>
    <name evidence="1" type="ORF">LA76x_4739</name>
</gene>
<dbReference type="SUPFAM" id="SSF142906">
    <property type="entry name" value="YjbR-like"/>
    <property type="match status" value="1"/>
</dbReference>
<protein>
    <recommendedName>
        <fullName evidence="3">YjbR family protein</fullName>
    </recommendedName>
</protein>
<accession>A0A0S2FH29</accession>
<evidence type="ECO:0000313" key="1">
    <source>
        <dbReference type="EMBL" id="ALN82842.1"/>
    </source>
</evidence>
<dbReference type="eggNOG" id="COG2315">
    <property type="taxonomic scope" value="Bacteria"/>
</dbReference>
<evidence type="ECO:0000313" key="2">
    <source>
        <dbReference type="Proteomes" id="UP000060787"/>
    </source>
</evidence>
<dbReference type="PATRIC" id="fig|84531.8.peg.4732"/>
<proteinExistence type="predicted"/>
<dbReference type="EMBL" id="CP011129">
    <property type="protein sequence ID" value="ALN82842.1"/>
    <property type="molecule type" value="Genomic_DNA"/>
</dbReference>
<reference evidence="1 2" key="1">
    <citation type="journal article" date="2015" name="BMC Genomics">
        <title>Comparative genomics and metabolic profiling of the genus Lysobacter.</title>
        <authorList>
            <person name="de Bruijn I."/>
            <person name="Cheng X."/>
            <person name="de Jager V."/>
            <person name="Exposito R.G."/>
            <person name="Watrous J."/>
            <person name="Patel N."/>
            <person name="Postma J."/>
            <person name="Dorrestein P.C."/>
            <person name="Kobayashi D."/>
            <person name="Raaijmakers J.M."/>
        </authorList>
    </citation>
    <scope>NUCLEOTIDE SEQUENCE [LARGE SCALE GENOMIC DNA]</scope>
    <source>
        <strain evidence="1 2">76</strain>
    </source>
</reference>